<feature type="non-terminal residue" evidence="1">
    <location>
        <position position="1"/>
    </location>
</feature>
<protein>
    <submittedName>
        <fullName evidence="1">Uncharacterized protein</fullName>
    </submittedName>
</protein>
<sequence length="74" mass="7795">LSQANGELLSPRLGTLGGGIGLGMEGDLVSPLLMAPVHIDPSCLHPDLLTEVQHVVIAREQLLLHVNQVIGRGQ</sequence>
<name>A0ABV0Q6Y3_9TELE</name>
<dbReference type="Proteomes" id="UP001434883">
    <property type="component" value="Unassembled WGS sequence"/>
</dbReference>
<reference evidence="1 2" key="1">
    <citation type="submission" date="2021-06" db="EMBL/GenBank/DDBJ databases">
        <authorList>
            <person name="Palmer J.M."/>
        </authorList>
    </citation>
    <scope>NUCLEOTIDE SEQUENCE [LARGE SCALE GENOMIC DNA]</scope>
    <source>
        <strain evidence="1 2">XC_2019</strain>
        <tissue evidence="1">Muscle</tissue>
    </source>
</reference>
<evidence type="ECO:0000313" key="1">
    <source>
        <dbReference type="EMBL" id="MEQ2191256.1"/>
    </source>
</evidence>
<accession>A0ABV0Q6Y3</accession>
<dbReference type="Gene3D" id="3.30.200.20">
    <property type="entry name" value="Phosphorylase Kinase, domain 1"/>
    <property type="match status" value="1"/>
</dbReference>
<dbReference type="EMBL" id="JAHRIN010000590">
    <property type="protein sequence ID" value="MEQ2191256.1"/>
    <property type="molecule type" value="Genomic_DNA"/>
</dbReference>
<organism evidence="1 2">
    <name type="scientific">Xenoophorus captivus</name>
    <dbReference type="NCBI Taxonomy" id="1517983"/>
    <lineage>
        <taxon>Eukaryota</taxon>
        <taxon>Metazoa</taxon>
        <taxon>Chordata</taxon>
        <taxon>Craniata</taxon>
        <taxon>Vertebrata</taxon>
        <taxon>Euteleostomi</taxon>
        <taxon>Actinopterygii</taxon>
        <taxon>Neopterygii</taxon>
        <taxon>Teleostei</taxon>
        <taxon>Neoteleostei</taxon>
        <taxon>Acanthomorphata</taxon>
        <taxon>Ovalentaria</taxon>
        <taxon>Atherinomorphae</taxon>
        <taxon>Cyprinodontiformes</taxon>
        <taxon>Goodeidae</taxon>
        <taxon>Xenoophorus</taxon>
    </lineage>
</organism>
<evidence type="ECO:0000313" key="2">
    <source>
        <dbReference type="Proteomes" id="UP001434883"/>
    </source>
</evidence>
<gene>
    <name evidence="1" type="ORF">XENOCAPTIV_024922</name>
</gene>
<comment type="caution">
    <text evidence="1">The sequence shown here is derived from an EMBL/GenBank/DDBJ whole genome shotgun (WGS) entry which is preliminary data.</text>
</comment>
<keyword evidence="2" id="KW-1185">Reference proteome</keyword>
<proteinExistence type="predicted"/>